<evidence type="ECO:0000313" key="2">
    <source>
        <dbReference type="EMBL" id="VDK23950.1"/>
    </source>
</evidence>
<keyword evidence="3" id="KW-1185">Reference proteome</keyword>
<evidence type="ECO:0000313" key="4">
    <source>
        <dbReference type="WBParaSite" id="ASIM_0000468501-mRNA-1"/>
    </source>
</evidence>
<organism evidence="4">
    <name type="scientific">Anisakis simplex</name>
    <name type="common">Herring worm</name>
    <dbReference type="NCBI Taxonomy" id="6269"/>
    <lineage>
        <taxon>Eukaryota</taxon>
        <taxon>Metazoa</taxon>
        <taxon>Ecdysozoa</taxon>
        <taxon>Nematoda</taxon>
        <taxon>Chromadorea</taxon>
        <taxon>Rhabditida</taxon>
        <taxon>Spirurina</taxon>
        <taxon>Ascaridomorpha</taxon>
        <taxon>Ascaridoidea</taxon>
        <taxon>Anisakidae</taxon>
        <taxon>Anisakis</taxon>
        <taxon>Anisakis simplex complex</taxon>
    </lineage>
</organism>
<protein>
    <submittedName>
        <fullName evidence="4">NOT2_3_5 domain-containing protein</fullName>
    </submittedName>
</protein>
<gene>
    <name evidence="2" type="ORF">ASIM_LOCUS4495</name>
</gene>
<feature type="compositionally biased region" description="Low complexity" evidence="1">
    <location>
        <begin position="87"/>
        <end position="105"/>
    </location>
</feature>
<accession>A0A0M3JAR3</accession>
<dbReference type="AlphaFoldDB" id="A0A0M3JAR3"/>
<feature type="compositionally biased region" description="Polar residues" evidence="1">
    <location>
        <begin position="39"/>
        <end position="63"/>
    </location>
</feature>
<reference evidence="2 3" key="2">
    <citation type="submission" date="2018-11" db="EMBL/GenBank/DDBJ databases">
        <authorList>
            <consortium name="Pathogen Informatics"/>
        </authorList>
    </citation>
    <scope>NUCLEOTIDE SEQUENCE [LARGE SCALE GENOMIC DNA]</scope>
</reference>
<reference evidence="4" key="1">
    <citation type="submission" date="2017-02" db="UniProtKB">
        <authorList>
            <consortium name="WormBaseParasite"/>
        </authorList>
    </citation>
    <scope>IDENTIFICATION</scope>
</reference>
<name>A0A0M3JAR3_ANISI</name>
<dbReference type="EMBL" id="UYRR01007886">
    <property type="protein sequence ID" value="VDK23950.1"/>
    <property type="molecule type" value="Genomic_DNA"/>
</dbReference>
<sequence>MRSKIIENSLFFAFQALGVGLPTHQGVFTMSNAIRQTAIASPSTTQQSLSSMGSTRGSITQGTPMMRPPSLPGYDPSSLLMMDKLKQQQAQQASLQSAGIGSASATTNPPSITPLGSAAAALGASGSSLGGGGTTPLGQLSAAAAGGGAASGGPAASAPPGTPLGLQMSSLGGGPFAAGAASAPQGIGTPFAAPSTPVPPDSRMSPIASAFYNQFATLDPAL</sequence>
<dbReference type="WBParaSite" id="ASIM_0000468501-mRNA-1">
    <property type="protein sequence ID" value="ASIM_0000468501-mRNA-1"/>
    <property type="gene ID" value="ASIM_0000468501"/>
</dbReference>
<proteinExistence type="predicted"/>
<feature type="region of interest" description="Disordered" evidence="1">
    <location>
        <begin position="143"/>
        <end position="170"/>
    </location>
</feature>
<dbReference type="Proteomes" id="UP000267096">
    <property type="component" value="Unassembled WGS sequence"/>
</dbReference>
<evidence type="ECO:0000313" key="3">
    <source>
        <dbReference type="Proteomes" id="UP000267096"/>
    </source>
</evidence>
<feature type="region of interest" description="Disordered" evidence="1">
    <location>
        <begin position="39"/>
        <end position="112"/>
    </location>
</feature>
<evidence type="ECO:0000256" key="1">
    <source>
        <dbReference type="SAM" id="MobiDB-lite"/>
    </source>
</evidence>